<name>A0ABQ0AU68_9FIRM</name>
<dbReference type="Gene3D" id="3.30.70.100">
    <property type="match status" value="1"/>
</dbReference>
<protein>
    <recommendedName>
        <fullName evidence="2">HMA domain-containing protein</fullName>
    </recommendedName>
</protein>
<dbReference type="SUPFAM" id="SSF55008">
    <property type="entry name" value="HMA, heavy metal-associated domain"/>
    <property type="match status" value="1"/>
</dbReference>
<dbReference type="InterPro" id="IPR006121">
    <property type="entry name" value="HMA_dom"/>
</dbReference>
<comment type="caution">
    <text evidence="3">The sequence shown here is derived from an EMBL/GenBank/DDBJ whole genome shotgun (WGS) entry which is preliminary data.</text>
</comment>
<dbReference type="Pfam" id="PF00403">
    <property type="entry name" value="HMA"/>
    <property type="match status" value="1"/>
</dbReference>
<organism evidence="3 4">
    <name type="scientific">Enterocloster alcoholdehydrogenati</name>
    <dbReference type="NCBI Taxonomy" id="2547410"/>
    <lineage>
        <taxon>Bacteria</taxon>
        <taxon>Bacillati</taxon>
        <taxon>Bacillota</taxon>
        <taxon>Clostridia</taxon>
        <taxon>Lachnospirales</taxon>
        <taxon>Lachnospiraceae</taxon>
        <taxon>Enterocloster</taxon>
    </lineage>
</organism>
<proteinExistence type="predicted"/>
<dbReference type="PROSITE" id="PS01047">
    <property type="entry name" value="HMA_1"/>
    <property type="match status" value="1"/>
</dbReference>
<evidence type="ECO:0000259" key="2">
    <source>
        <dbReference type="PROSITE" id="PS50846"/>
    </source>
</evidence>
<gene>
    <name evidence="3" type="ORF">F130042H8_06340</name>
</gene>
<dbReference type="InterPro" id="IPR036163">
    <property type="entry name" value="HMA_dom_sf"/>
</dbReference>
<keyword evidence="1" id="KW-0479">Metal-binding</keyword>
<dbReference type="Proteomes" id="UP001600894">
    <property type="component" value="Unassembled WGS sequence"/>
</dbReference>
<evidence type="ECO:0000256" key="1">
    <source>
        <dbReference type="ARBA" id="ARBA00022723"/>
    </source>
</evidence>
<sequence length="121" mass="12852">MINSIILAAVVLILIAAVKGSIRHMKGEGGCCGGGNGELPEREKKLEGAVVEKKILHIEGMTCAHCVNRVMAAVNKIDGASAKVNLRKKLAVVSCDRKVDENALKQAVEKAGYQVKSVETQ</sequence>
<evidence type="ECO:0000313" key="3">
    <source>
        <dbReference type="EMBL" id="GAA6267574.1"/>
    </source>
</evidence>
<evidence type="ECO:0000313" key="4">
    <source>
        <dbReference type="Proteomes" id="UP001600894"/>
    </source>
</evidence>
<dbReference type="CDD" id="cd00371">
    <property type="entry name" value="HMA"/>
    <property type="match status" value="1"/>
</dbReference>
<reference evidence="3 4" key="1">
    <citation type="submission" date="2024-04" db="EMBL/GenBank/DDBJ databases">
        <title>Defined microbial consortia suppress multidrug-resistant proinflammatory Enterobacteriaceae via ecological control.</title>
        <authorList>
            <person name="Furuichi M."/>
            <person name="Kawaguchi T."/>
            <person name="Pust M."/>
            <person name="Yasuma K."/>
            <person name="Plichta D."/>
            <person name="Hasegawa N."/>
            <person name="Ohya T."/>
            <person name="Bhattarai S."/>
            <person name="Sasajima S."/>
            <person name="Aoto Y."/>
            <person name="Tuganbaev T."/>
            <person name="Yaginuma M."/>
            <person name="Ueda M."/>
            <person name="Okahashi N."/>
            <person name="Amafuji K."/>
            <person name="Kiridooshi Y."/>
            <person name="Sugita K."/>
            <person name="Strazar M."/>
            <person name="Skelly A."/>
            <person name="Suda W."/>
            <person name="Hattori M."/>
            <person name="Nakamoto N."/>
            <person name="Caballero S."/>
            <person name="Norman J."/>
            <person name="Olle B."/>
            <person name="Tanoue T."/>
            <person name="Arita M."/>
            <person name="Bucci V."/>
            <person name="Atarashi K."/>
            <person name="Xavier R."/>
            <person name="Honda K."/>
        </authorList>
    </citation>
    <scope>NUCLEOTIDE SEQUENCE [LARGE SCALE GENOMIC DNA]</scope>
    <source>
        <strain evidence="4">f13</strain>
    </source>
</reference>
<dbReference type="RefSeq" id="WP_176254112.1">
    <property type="nucleotide sequence ID" value="NZ_BAABXL010000001.1"/>
</dbReference>
<feature type="domain" description="HMA" evidence="2">
    <location>
        <begin position="52"/>
        <end position="116"/>
    </location>
</feature>
<dbReference type="InterPro" id="IPR017969">
    <property type="entry name" value="Heavy-metal-associated_CS"/>
</dbReference>
<dbReference type="PROSITE" id="PS50846">
    <property type="entry name" value="HMA_2"/>
    <property type="match status" value="1"/>
</dbReference>
<keyword evidence="4" id="KW-1185">Reference proteome</keyword>
<accession>A0ABQ0AU68</accession>
<dbReference type="EMBL" id="BAABXL010000001">
    <property type="protein sequence ID" value="GAA6267574.1"/>
    <property type="molecule type" value="Genomic_DNA"/>
</dbReference>